<evidence type="ECO:0000256" key="3">
    <source>
        <dbReference type="ARBA" id="ARBA00022837"/>
    </source>
</evidence>
<accession>A0AA41T259</accession>
<comment type="caution">
    <text evidence="6">The sequence shown here is derived from an EMBL/GenBank/DDBJ whole genome shotgun (WGS) entry which is preliminary data.</text>
</comment>
<dbReference type="PROSITE" id="PS50222">
    <property type="entry name" value="EF_HAND_2"/>
    <property type="match status" value="1"/>
</dbReference>
<dbReference type="EMBL" id="JAATJV010373269">
    <property type="protein sequence ID" value="MBZ3880544.1"/>
    <property type="molecule type" value="Genomic_DNA"/>
</dbReference>
<organism evidence="6 7">
    <name type="scientific">Sciurus carolinensis</name>
    <name type="common">Eastern gray squirrel</name>
    <dbReference type="NCBI Taxonomy" id="30640"/>
    <lineage>
        <taxon>Eukaryota</taxon>
        <taxon>Metazoa</taxon>
        <taxon>Chordata</taxon>
        <taxon>Craniata</taxon>
        <taxon>Vertebrata</taxon>
        <taxon>Euteleostomi</taxon>
        <taxon>Mammalia</taxon>
        <taxon>Eutheria</taxon>
        <taxon>Euarchontoglires</taxon>
        <taxon>Glires</taxon>
        <taxon>Rodentia</taxon>
        <taxon>Sciuromorpha</taxon>
        <taxon>Sciuridae</taxon>
        <taxon>Sciurinae</taxon>
        <taxon>Sciurini</taxon>
        <taxon>Sciurus</taxon>
    </lineage>
</organism>
<dbReference type="InterPro" id="IPR011992">
    <property type="entry name" value="EF-hand-dom_pair"/>
</dbReference>
<dbReference type="PANTHER" id="PTHR11639">
    <property type="entry name" value="S100 CALCIUM-BINDING PROTEIN"/>
    <property type="match status" value="1"/>
</dbReference>
<evidence type="ECO:0000313" key="6">
    <source>
        <dbReference type="EMBL" id="MBZ3880544.1"/>
    </source>
</evidence>
<keyword evidence="3 4" id="KW-0106">Calcium</keyword>
<dbReference type="PANTHER" id="PTHR11639:SF76">
    <property type="entry name" value="PROTEIN S100-A16"/>
    <property type="match status" value="1"/>
</dbReference>
<dbReference type="InterPro" id="IPR018247">
    <property type="entry name" value="EF_Hand_1_Ca_BS"/>
</dbReference>
<dbReference type="GO" id="GO:0048471">
    <property type="term" value="C:perinuclear region of cytoplasm"/>
    <property type="evidence" value="ECO:0007669"/>
    <property type="project" value="TreeGrafter"/>
</dbReference>
<name>A0AA41T259_SCICA</name>
<dbReference type="SUPFAM" id="SSF47473">
    <property type="entry name" value="EF-hand"/>
    <property type="match status" value="1"/>
</dbReference>
<comment type="similarity">
    <text evidence="1 4">Belongs to the S-100 family.</text>
</comment>
<evidence type="ECO:0000256" key="4">
    <source>
        <dbReference type="RuleBase" id="RU361184"/>
    </source>
</evidence>
<dbReference type="InterPro" id="IPR002048">
    <property type="entry name" value="EF_hand_dom"/>
</dbReference>
<dbReference type="GO" id="GO:0005509">
    <property type="term" value="F:calcium ion binding"/>
    <property type="evidence" value="ECO:0007669"/>
    <property type="project" value="InterPro"/>
</dbReference>
<evidence type="ECO:0000256" key="2">
    <source>
        <dbReference type="ARBA" id="ARBA00022723"/>
    </source>
</evidence>
<dbReference type="PROSITE" id="PS00018">
    <property type="entry name" value="EF_HAND_1"/>
    <property type="match status" value="1"/>
</dbReference>
<dbReference type="InterPro" id="IPR013787">
    <property type="entry name" value="S100_Ca-bd_sub"/>
</dbReference>
<reference evidence="6" key="1">
    <citation type="submission" date="2020-03" db="EMBL/GenBank/DDBJ databases">
        <title>Studies in the Genomics of Life Span.</title>
        <authorList>
            <person name="Glass D."/>
        </authorList>
    </citation>
    <scope>NUCLEOTIDE SEQUENCE</scope>
    <source>
        <strain evidence="6">SUZIE</strain>
        <tissue evidence="6">Muscle</tissue>
    </source>
</reference>
<dbReference type="GO" id="GO:0005615">
    <property type="term" value="C:extracellular space"/>
    <property type="evidence" value="ECO:0007669"/>
    <property type="project" value="TreeGrafter"/>
</dbReference>
<dbReference type="InterPro" id="IPR001751">
    <property type="entry name" value="S100/CaBP7/8-like_CS"/>
</dbReference>
<evidence type="ECO:0000313" key="7">
    <source>
        <dbReference type="Proteomes" id="UP001166674"/>
    </source>
</evidence>
<dbReference type="AlphaFoldDB" id="A0AA41T259"/>
<keyword evidence="2 4" id="KW-0479">Metal-binding</keyword>
<dbReference type="Pfam" id="PF01023">
    <property type="entry name" value="S_100"/>
    <property type="match status" value="1"/>
</dbReference>
<keyword evidence="7" id="KW-1185">Reference proteome</keyword>
<dbReference type="PROSITE" id="PS00303">
    <property type="entry name" value="S100_CABP"/>
    <property type="match status" value="1"/>
</dbReference>
<sequence>MELKKAVVVPVENFYKYVSKHSLVKNKISKSSFRKMLQKELNHMLMDTGNRKAAHKLIQNLDTNHNGCISFNEYWNLIGGITCPIANLIRQQEQQSSS</sequence>
<dbReference type="GO" id="GO:0048306">
    <property type="term" value="F:calcium-dependent protein binding"/>
    <property type="evidence" value="ECO:0007669"/>
    <property type="project" value="TreeGrafter"/>
</dbReference>
<dbReference type="Proteomes" id="UP001166674">
    <property type="component" value="Unassembled WGS sequence"/>
</dbReference>
<evidence type="ECO:0000256" key="1">
    <source>
        <dbReference type="ARBA" id="ARBA00007323"/>
    </source>
</evidence>
<gene>
    <name evidence="6" type="ORF">SUZIE_158510</name>
</gene>
<protein>
    <recommendedName>
        <fullName evidence="4">Protein S100</fullName>
    </recommendedName>
    <alternativeName>
        <fullName evidence="4">S100 calcium-binding protein</fullName>
    </alternativeName>
</protein>
<feature type="domain" description="EF-hand" evidence="5">
    <location>
        <begin position="49"/>
        <end position="84"/>
    </location>
</feature>
<proteinExistence type="inferred from homology"/>
<dbReference type="SMART" id="SM01394">
    <property type="entry name" value="S_100"/>
    <property type="match status" value="1"/>
</dbReference>
<dbReference type="Gene3D" id="1.10.238.10">
    <property type="entry name" value="EF-hand"/>
    <property type="match status" value="1"/>
</dbReference>
<evidence type="ECO:0000259" key="5">
    <source>
        <dbReference type="PROSITE" id="PS50222"/>
    </source>
</evidence>